<organism evidence="2 3">
    <name type="scientific">Elysia chlorotica</name>
    <name type="common">Eastern emerald elysia</name>
    <name type="synonym">Sea slug</name>
    <dbReference type="NCBI Taxonomy" id="188477"/>
    <lineage>
        <taxon>Eukaryota</taxon>
        <taxon>Metazoa</taxon>
        <taxon>Spiralia</taxon>
        <taxon>Lophotrochozoa</taxon>
        <taxon>Mollusca</taxon>
        <taxon>Gastropoda</taxon>
        <taxon>Heterobranchia</taxon>
        <taxon>Euthyneura</taxon>
        <taxon>Panpulmonata</taxon>
        <taxon>Sacoglossa</taxon>
        <taxon>Placobranchoidea</taxon>
        <taxon>Plakobranchidae</taxon>
        <taxon>Elysia</taxon>
    </lineage>
</organism>
<feature type="compositionally biased region" description="Polar residues" evidence="1">
    <location>
        <begin position="180"/>
        <end position="196"/>
    </location>
</feature>
<feature type="region of interest" description="Disordered" evidence="1">
    <location>
        <begin position="431"/>
        <end position="464"/>
    </location>
</feature>
<evidence type="ECO:0000256" key="1">
    <source>
        <dbReference type="SAM" id="MobiDB-lite"/>
    </source>
</evidence>
<feature type="region of interest" description="Disordered" evidence="1">
    <location>
        <begin position="170"/>
        <end position="196"/>
    </location>
</feature>
<protein>
    <submittedName>
        <fullName evidence="2">Uncharacterized protein</fullName>
    </submittedName>
</protein>
<dbReference type="Proteomes" id="UP000271974">
    <property type="component" value="Unassembled WGS sequence"/>
</dbReference>
<keyword evidence="3" id="KW-1185">Reference proteome</keyword>
<dbReference type="OrthoDB" id="6158511at2759"/>
<sequence>MVSNMDSSESIEFQWEFDQNAKEKYKKVVNNFKTTKSLSDGKSLPVKNTPIAYIGTSFSPSFRDQRVKLMMSNRKKPTVSLKTGDAATDSSSHKPYASSSLWKPKNIGPGPARKTFLTLTPVSRSSWHEGQGLSQARSPGVPLISLTPPLRAVDNSQISQITAASVLDAKRDGSGDGIVNPNSITSYTTPQSSPHQDTCIFCRAEASRKRLQEELDPSSHSSIGQENEDTQSNSKSLDQHDDVFLSTDNSYRHPACIDTDHSVRFERNDEFSKFSKLPGIKLWEHNGYKTDSDTTHSHNSTSTSSEVDNLVHQMSYGGAQFTHNLWENPKLSRKDTLLDSISDRNLLDQKTLFSKKVDASYSRITHENTVILPPVECNRRHRDVLGDSSYLLEKKYVNEAFAKHPKEFHSRKIGGNVSDGPTTIRKALDLHGTGKAGKDPGMNSKRKFGSKYPKPTVNRTNRDSHEGMCVSERNHHTFENEQYIVGNQYFPHYRLSLGDVSDIHDSGLYPSQTDGSMFRLGRSQQPGKILSSNGLTHSNGQSTMFSDVNPLHHDRDALSYNRGYGGQIFDIEPERDNDYNYPHRQARLRLPTNGTDTNHRRESYPMYTTGKETRLLPLASQNSQFETPSHETTHFCDVLGKNSCSRCREQKARRSKGHESVSSHESVSINKAEMDSALAGLGRTGIVSPPPTPSPSPTFFLPVKALHKVIIKVKDKQNMTSVTSVGVNEDVVRRTTALNSD</sequence>
<feature type="region of interest" description="Disordered" evidence="1">
    <location>
        <begin position="73"/>
        <end position="105"/>
    </location>
</feature>
<dbReference type="EMBL" id="RQTK01000235">
    <property type="protein sequence ID" value="RUS83655.1"/>
    <property type="molecule type" value="Genomic_DNA"/>
</dbReference>
<feature type="compositionally biased region" description="Polar residues" evidence="1">
    <location>
        <begin position="218"/>
        <end position="236"/>
    </location>
</feature>
<evidence type="ECO:0000313" key="2">
    <source>
        <dbReference type="EMBL" id="RUS83655.1"/>
    </source>
</evidence>
<feature type="region of interest" description="Disordered" evidence="1">
    <location>
        <begin position="210"/>
        <end position="238"/>
    </location>
</feature>
<proteinExistence type="predicted"/>
<gene>
    <name evidence="2" type="ORF">EGW08_008561</name>
</gene>
<evidence type="ECO:0000313" key="3">
    <source>
        <dbReference type="Proteomes" id="UP000271974"/>
    </source>
</evidence>
<comment type="caution">
    <text evidence="2">The sequence shown here is derived from an EMBL/GenBank/DDBJ whole genome shotgun (WGS) entry which is preliminary data.</text>
</comment>
<accession>A0A433TQ08</accession>
<dbReference type="AlphaFoldDB" id="A0A433TQ08"/>
<reference evidence="2 3" key="1">
    <citation type="submission" date="2019-01" db="EMBL/GenBank/DDBJ databases">
        <title>A draft genome assembly of the solar-powered sea slug Elysia chlorotica.</title>
        <authorList>
            <person name="Cai H."/>
            <person name="Li Q."/>
            <person name="Fang X."/>
            <person name="Li J."/>
            <person name="Curtis N.E."/>
            <person name="Altenburger A."/>
            <person name="Shibata T."/>
            <person name="Feng M."/>
            <person name="Maeda T."/>
            <person name="Schwartz J.A."/>
            <person name="Shigenobu S."/>
            <person name="Lundholm N."/>
            <person name="Nishiyama T."/>
            <person name="Yang H."/>
            <person name="Hasebe M."/>
            <person name="Li S."/>
            <person name="Pierce S.K."/>
            <person name="Wang J."/>
        </authorList>
    </citation>
    <scope>NUCLEOTIDE SEQUENCE [LARGE SCALE GENOMIC DNA]</scope>
    <source>
        <strain evidence="2">EC2010</strain>
        <tissue evidence="2">Whole organism of an adult</tissue>
    </source>
</reference>
<name>A0A433TQ08_ELYCH</name>